<proteinExistence type="predicted"/>
<evidence type="ECO:0000313" key="2">
    <source>
        <dbReference type="Proteomes" id="UP001161704"/>
    </source>
</evidence>
<dbReference type="InterPro" id="IPR038556">
    <property type="entry name" value="TAC_Gp13-like_sf"/>
</dbReference>
<accession>A0AA42R568</accession>
<gene>
    <name evidence="1" type="ORF">N5I20_00520</name>
</gene>
<name>A0AA42R568_AERCA</name>
<dbReference type="Proteomes" id="UP001161704">
    <property type="component" value="Unassembled WGS sequence"/>
</dbReference>
<evidence type="ECO:0000313" key="1">
    <source>
        <dbReference type="EMBL" id="MDH1503543.1"/>
    </source>
</evidence>
<reference evidence="1" key="1">
    <citation type="submission" date="2022-09" db="EMBL/GenBank/DDBJ databases">
        <title>Intensive care unit water sources are persistently colonized with multi-drug resistant bacteria and are the site of extensive horizontal gene transfer of antibiotic resistance genes.</title>
        <authorList>
            <person name="Diorio-Toth L."/>
        </authorList>
    </citation>
    <scope>NUCLEOTIDE SEQUENCE</scope>
    <source>
        <strain evidence="1">GD03710</strain>
    </source>
</reference>
<dbReference type="AlphaFoldDB" id="A0AA42R568"/>
<dbReference type="Gene3D" id="3.30.2220.20">
    <property type="entry name" value="Phage tail assembly chaperone gp13-like"/>
    <property type="match status" value="1"/>
</dbReference>
<evidence type="ECO:0008006" key="3">
    <source>
        <dbReference type="Google" id="ProtNLM"/>
    </source>
</evidence>
<organism evidence="1 2">
    <name type="scientific">Aeromonas caviae</name>
    <name type="common">Aeromonas punctata</name>
    <dbReference type="NCBI Taxonomy" id="648"/>
    <lineage>
        <taxon>Bacteria</taxon>
        <taxon>Pseudomonadati</taxon>
        <taxon>Pseudomonadota</taxon>
        <taxon>Gammaproteobacteria</taxon>
        <taxon>Aeromonadales</taxon>
        <taxon>Aeromonadaceae</taxon>
        <taxon>Aeromonas</taxon>
    </lineage>
</organism>
<dbReference type="RefSeq" id="WP_279982523.1">
    <property type="nucleotide sequence ID" value="NZ_JAOCIZ010000001.1"/>
</dbReference>
<protein>
    <recommendedName>
        <fullName evidence="3">Phage tail protein</fullName>
    </recommendedName>
</protein>
<sequence length="130" mass="14586">MTAKKPKSTTVTALALLNKLSYRHERVPAPEFGDGMEIIVREMSVAGLQDYQQRNFDPLSGHPLIDNPFQWMVSLLVACMVNEDGEPLATQDDVPQLMDAMPISLVDRLLPVAKRLNHMGEKALEQEKNE</sequence>
<dbReference type="EMBL" id="JAOCIZ010000001">
    <property type="protein sequence ID" value="MDH1503543.1"/>
    <property type="molecule type" value="Genomic_DNA"/>
</dbReference>
<comment type="caution">
    <text evidence="1">The sequence shown here is derived from an EMBL/GenBank/DDBJ whole genome shotgun (WGS) entry which is preliminary data.</text>
</comment>